<dbReference type="InterPro" id="IPR009051">
    <property type="entry name" value="Helical_ferredxn"/>
</dbReference>
<dbReference type="Gene3D" id="1.10.1060.10">
    <property type="entry name" value="Alpha-helical ferredoxin"/>
    <property type="match status" value="1"/>
</dbReference>
<dbReference type="Pfam" id="PF13183">
    <property type="entry name" value="Fer4_8"/>
    <property type="match status" value="1"/>
</dbReference>
<feature type="transmembrane region" description="Helical" evidence="6">
    <location>
        <begin position="246"/>
        <end position="264"/>
    </location>
</feature>
<evidence type="ECO:0000256" key="6">
    <source>
        <dbReference type="SAM" id="Phobius"/>
    </source>
</evidence>
<keyword evidence="6" id="KW-1133">Transmembrane helix</keyword>
<evidence type="ECO:0000313" key="9">
    <source>
        <dbReference type="Proteomes" id="UP000469346"/>
    </source>
</evidence>
<accession>A0A6N9TPA6</accession>
<feature type="transmembrane region" description="Helical" evidence="6">
    <location>
        <begin position="157"/>
        <end position="180"/>
    </location>
</feature>
<dbReference type="Gene3D" id="1.20.950.20">
    <property type="entry name" value="Transmembrane di-heme cytochromes, Chain C"/>
    <property type="match status" value="1"/>
</dbReference>
<keyword evidence="3" id="KW-0560">Oxidoreductase</keyword>
<gene>
    <name evidence="8" type="ORF">G3N55_08550</name>
</gene>
<dbReference type="InterPro" id="IPR051460">
    <property type="entry name" value="HdrC_iron-sulfur_subunit"/>
</dbReference>
<comment type="caution">
    <text evidence="8">The sequence shown here is derived from an EMBL/GenBank/DDBJ whole genome shotgun (WGS) entry which is preliminary data.</text>
</comment>
<dbReference type="SUPFAM" id="SSF103501">
    <property type="entry name" value="Respiratory nitrate reductase 1 gamma chain"/>
    <property type="match status" value="1"/>
</dbReference>
<dbReference type="GO" id="GO:0005886">
    <property type="term" value="C:plasma membrane"/>
    <property type="evidence" value="ECO:0007669"/>
    <property type="project" value="TreeGrafter"/>
</dbReference>
<dbReference type="InterPro" id="IPR017900">
    <property type="entry name" value="4Fe4S_Fe_S_CS"/>
</dbReference>
<keyword evidence="5" id="KW-0411">Iron-sulfur</keyword>
<dbReference type="GO" id="GO:0046872">
    <property type="term" value="F:metal ion binding"/>
    <property type="evidence" value="ECO:0007669"/>
    <property type="project" value="UniProtKB-KW"/>
</dbReference>
<evidence type="ECO:0000256" key="5">
    <source>
        <dbReference type="ARBA" id="ARBA00023014"/>
    </source>
</evidence>
<dbReference type="SUPFAM" id="SSF46548">
    <property type="entry name" value="alpha-helical ferredoxin"/>
    <property type="match status" value="1"/>
</dbReference>
<dbReference type="RefSeq" id="WP_163299016.1">
    <property type="nucleotide sequence ID" value="NZ_JAAGRR010000096.1"/>
</dbReference>
<dbReference type="GO" id="GO:0016491">
    <property type="term" value="F:oxidoreductase activity"/>
    <property type="evidence" value="ECO:0007669"/>
    <property type="project" value="UniProtKB-KW"/>
</dbReference>
<dbReference type="PANTHER" id="PTHR43255">
    <property type="entry name" value="IRON-SULFUR-BINDING OXIDOREDUCTASE FADF-RELATED-RELATED"/>
    <property type="match status" value="1"/>
</dbReference>
<reference evidence="8 9" key="1">
    <citation type="submission" date="2020-02" db="EMBL/GenBank/DDBJ databases">
        <title>Comparative genomics of sulfur disproportionating microorganisms.</title>
        <authorList>
            <person name="Ward L.M."/>
            <person name="Bertran E."/>
            <person name="Johnston D.T."/>
        </authorList>
    </citation>
    <scope>NUCLEOTIDE SEQUENCE [LARGE SCALE GENOMIC DNA]</scope>
    <source>
        <strain evidence="8 9">DSM 100025</strain>
    </source>
</reference>
<dbReference type="NCBIfam" id="NF038018">
    <property type="entry name" value="qmoC"/>
    <property type="match status" value="1"/>
</dbReference>
<dbReference type="EMBL" id="JAAGRR010000096">
    <property type="protein sequence ID" value="NDY42888.1"/>
    <property type="molecule type" value="Genomic_DNA"/>
</dbReference>
<feature type="transmembrane region" description="Helical" evidence="6">
    <location>
        <begin position="117"/>
        <end position="137"/>
    </location>
</feature>
<dbReference type="PROSITE" id="PS51379">
    <property type="entry name" value="4FE4S_FER_2"/>
    <property type="match status" value="1"/>
</dbReference>
<keyword evidence="2" id="KW-0479">Metal-binding</keyword>
<dbReference type="InterPro" id="IPR036197">
    <property type="entry name" value="NarG-like_sf"/>
</dbReference>
<feature type="transmembrane region" description="Helical" evidence="6">
    <location>
        <begin position="327"/>
        <end position="347"/>
    </location>
</feature>
<dbReference type="Proteomes" id="UP000469346">
    <property type="component" value="Unassembled WGS sequence"/>
</dbReference>
<dbReference type="InterPro" id="IPR017896">
    <property type="entry name" value="4Fe4S_Fe-S-bd"/>
</dbReference>
<protein>
    <submittedName>
        <fullName evidence="8">Heterodisulfide reductase</fullName>
    </submittedName>
</protein>
<keyword evidence="6" id="KW-0812">Transmembrane</keyword>
<feature type="transmembrane region" description="Helical" evidence="6">
    <location>
        <begin position="284"/>
        <end position="307"/>
    </location>
</feature>
<feature type="transmembrane region" description="Helical" evidence="6">
    <location>
        <begin position="353"/>
        <end position="374"/>
    </location>
</feature>
<keyword evidence="9" id="KW-1185">Reference proteome</keyword>
<evidence type="ECO:0000256" key="1">
    <source>
        <dbReference type="ARBA" id="ARBA00022485"/>
    </source>
</evidence>
<name>A0A6N9TPA6_DISTH</name>
<dbReference type="AlphaFoldDB" id="A0A6N9TPA6"/>
<evidence type="ECO:0000259" key="7">
    <source>
        <dbReference type="PROSITE" id="PS51379"/>
    </source>
</evidence>
<keyword evidence="4" id="KW-0408">Iron</keyword>
<keyword evidence="1" id="KW-0004">4Fe-4S</keyword>
<keyword evidence="6" id="KW-0472">Membrane</keyword>
<evidence type="ECO:0000256" key="2">
    <source>
        <dbReference type="ARBA" id="ARBA00022723"/>
    </source>
</evidence>
<dbReference type="PROSITE" id="PS00198">
    <property type="entry name" value="4FE4S_FER_1"/>
    <property type="match status" value="2"/>
</dbReference>
<organism evidence="8 9">
    <name type="scientific">Dissulfurirhabdus thermomarina</name>
    <dbReference type="NCBI Taxonomy" id="1765737"/>
    <lineage>
        <taxon>Bacteria</taxon>
        <taxon>Deltaproteobacteria</taxon>
        <taxon>Dissulfurirhabdaceae</taxon>
        <taxon>Dissulfurirhabdus</taxon>
    </lineage>
</organism>
<feature type="domain" description="4Fe-4S ferredoxin-type" evidence="7">
    <location>
        <begin position="61"/>
        <end position="92"/>
    </location>
</feature>
<dbReference type="PANTHER" id="PTHR43255:SF1">
    <property type="entry name" value="IRON-SULFUR-BINDING OXIDOREDUCTASE FADF-RELATED"/>
    <property type="match status" value="1"/>
</dbReference>
<proteinExistence type="predicted"/>
<evidence type="ECO:0000256" key="4">
    <source>
        <dbReference type="ARBA" id="ARBA00023004"/>
    </source>
</evidence>
<dbReference type="GO" id="GO:0051539">
    <property type="term" value="F:4 iron, 4 sulfur cluster binding"/>
    <property type="evidence" value="ECO:0007669"/>
    <property type="project" value="UniProtKB-KW"/>
</dbReference>
<evidence type="ECO:0000256" key="3">
    <source>
        <dbReference type="ARBA" id="ARBA00023002"/>
    </source>
</evidence>
<evidence type="ECO:0000313" key="8">
    <source>
        <dbReference type="EMBL" id="NDY42888.1"/>
    </source>
</evidence>
<sequence>MGEYKKIEPDLSFVKGVMAAGGDTVNRCYQCATCSVVCPLSTEESPFPRKEMLWAQWGLGDRIAGDPDVWLCHQCADCTAYCPRGARPGDVLGAMRSKAIRHYSTPKFLADLLGNPGGVVAAVVAAMVVVLVVAGLWSQHTGHAFPFPLNEEGKVEYSQFLSVLPIDAMFLPLVFFVLVVSARGVLNFWSDLNVGAGIPTTYTGTYPRPGFGALIGRYLWPSIVEIFRHERFKKCGVTVDRARGHLWLLWSFLFLFIVTNYDFVMEDFFHAALGWIGPVTPLPVLHPVKLLANLGAVMLIGGAWMVLQMRSRLTREGDLKSASQDWILIWLILMVGLTGLGSEVLRWMNLAPVAYPVYVLHLGCVAVLFLSLPYTKFGHLLYRTTAYVHQRWAADVKGD</sequence>